<dbReference type="PANTHER" id="PTHR30582">
    <property type="entry name" value="L,D-TRANSPEPTIDASE"/>
    <property type="match status" value="1"/>
</dbReference>
<dbReference type="InterPro" id="IPR005490">
    <property type="entry name" value="LD_TPept_cat_dom"/>
</dbReference>
<evidence type="ECO:0000313" key="14">
    <source>
        <dbReference type="Proteomes" id="UP000249417"/>
    </source>
</evidence>
<evidence type="ECO:0000259" key="12">
    <source>
        <dbReference type="PROSITE" id="PS52029"/>
    </source>
</evidence>
<protein>
    <recommendedName>
        <fullName evidence="12">L,D-TPase catalytic domain-containing protein</fullName>
    </recommendedName>
</protein>
<keyword evidence="5" id="KW-0378">Hydrolase</keyword>
<feature type="signal peptide" evidence="11">
    <location>
        <begin position="1"/>
        <end position="25"/>
    </location>
</feature>
<evidence type="ECO:0000256" key="2">
    <source>
        <dbReference type="ARBA" id="ARBA00005992"/>
    </source>
</evidence>
<name>A0A2W5N579_9BACT</name>
<evidence type="ECO:0000256" key="3">
    <source>
        <dbReference type="ARBA" id="ARBA00022676"/>
    </source>
</evidence>
<sequence length="378" mass="41968">MTHKRTRFLPLLATAMIALSVPVQAAQTYQKDYVGKMEMYRANYQDTLVHLARKYGLGFVEMRAANPTLDPWIPGDGARVVLPTQSILPDAPRKGIVINLAEMKLYLFQNPGEAPIVYSISPGREGLNTPLGQTTVTHKKVGPSWTPTPRMLKEDPTLKKFYPPGPDNPLGTHALYLGFPEIRIHGTNKPYAIGRRASSGCIRMYPEAIKDIYNRVPDGTIVTVVDQPVKVGWIDDKMFVEVSPTQEQSLKIEQIGELKSYEITTEDMRRITGKAGALADNIDWEAVRKAVREHRGYPVPVLDRKGTKGAHVVDEMEAEIQKADAEDKIIADKQKAEMKAAASAREAAKPDVYGAKKAAKEKEVKVVNTQTTPRTVNQ</sequence>
<dbReference type="GO" id="GO:0071555">
    <property type="term" value="P:cell wall organization"/>
    <property type="evidence" value="ECO:0007669"/>
    <property type="project" value="UniProtKB-UniRule"/>
</dbReference>
<evidence type="ECO:0000256" key="4">
    <source>
        <dbReference type="ARBA" id="ARBA00022679"/>
    </source>
</evidence>
<feature type="domain" description="L,D-TPase catalytic" evidence="12">
    <location>
        <begin position="94"/>
        <end position="225"/>
    </location>
</feature>
<dbReference type="GO" id="GO:0005576">
    <property type="term" value="C:extracellular region"/>
    <property type="evidence" value="ECO:0007669"/>
    <property type="project" value="TreeGrafter"/>
</dbReference>
<dbReference type="PROSITE" id="PS52029">
    <property type="entry name" value="LD_TPASE"/>
    <property type="match status" value="1"/>
</dbReference>
<feature type="active site" description="Proton donor/acceptor" evidence="9">
    <location>
        <position position="185"/>
    </location>
</feature>
<keyword evidence="8 9" id="KW-0961">Cell wall biogenesis/degradation</keyword>
<comment type="caution">
    <text evidence="13">The sequence shown here is derived from an EMBL/GenBank/DDBJ whole genome shotgun (WGS) entry which is preliminary data.</text>
</comment>
<dbReference type="SUPFAM" id="SSF141523">
    <property type="entry name" value="L,D-transpeptidase catalytic domain-like"/>
    <property type="match status" value="1"/>
</dbReference>
<dbReference type="Gene3D" id="2.40.440.10">
    <property type="entry name" value="L,D-transpeptidase catalytic domain-like"/>
    <property type="match status" value="1"/>
</dbReference>
<dbReference type="GO" id="GO:0016757">
    <property type="term" value="F:glycosyltransferase activity"/>
    <property type="evidence" value="ECO:0007669"/>
    <property type="project" value="UniProtKB-KW"/>
</dbReference>
<evidence type="ECO:0000256" key="8">
    <source>
        <dbReference type="ARBA" id="ARBA00023316"/>
    </source>
</evidence>
<dbReference type="GO" id="GO:0071972">
    <property type="term" value="F:peptidoglycan L,D-transpeptidase activity"/>
    <property type="evidence" value="ECO:0007669"/>
    <property type="project" value="TreeGrafter"/>
</dbReference>
<accession>A0A2W5N579</accession>
<keyword evidence="4" id="KW-0808">Transferase</keyword>
<gene>
    <name evidence="13" type="ORF">DI551_06165</name>
</gene>
<evidence type="ECO:0000256" key="6">
    <source>
        <dbReference type="ARBA" id="ARBA00022960"/>
    </source>
</evidence>
<dbReference type="Pfam" id="PF03734">
    <property type="entry name" value="YkuD"/>
    <property type="match status" value="1"/>
</dbReference>
<evidence type="ECO:0000256" key="9">
    <source>
        <dbReference type="PROSITE-ProRule" id="PRU01373"/>
    </source>
</evidence>
<evidence type="ECO:0000256" key="11">
    <source>
        <dbReference type="SAM" id="SignalP"/>
    </source>
</evidence>
<dbReference type="PANTHER" id="PTHR30582:SF24">
    <property type="entry name" value="L,D-TRANSPEPTIDASE ERFK_SRFK-RELATED"/>
    <property type="match status" value="1"/>
</dbReference>
<dbReference type="Proteomes" id="UP000249417">
    <property type="component" value="Unassembled WGS sequence"/>
</dbReference>
<keyword evidence="6 9" id="KW-0133">Cell shape</keyword>
<keyword evidence="11" id="KW-0732">Signal</keyword>
<dbReference type="AlphaFoldDB" id="A0A2W5N579"/>
<keyword evidence="3" id="KW-0328">Glycosyltransferase</keyword>
<dbReference type="UniPathway" id="UPA00219"/>
<evidence type="ECO:0000256" key="1">
    <source>
        <dbReference type="ARBA" id="ARBA00004752"/>
    </source>
</evidence>
<evidence type="ECO:0000313" key="13">
    <source>
        <dbReference type="EMBL" id="PZQ45905.1"/>
    </source>
</evidence>
<feature type="chain" id="PRO_5015905459" description="L,D-TPase catalytic domain-containing protein" evidence="11">
    <location>
        <begin position="26"/>
        <end position="378"/>
    </location>
</feature>
<dbReference type="InterPro" id="IPR050979">
    <property type="entry name" value="LD-transpeptidase"/>
</dbReference>
<dbReference type="GO" id="GO:0008360">
    <property type="term" value="P:regulation of cell shape"/>
    <property type="evidence" value="ECO:0007669"/>
    <property type="project" value="UniProtKB-UniRule"/>
</dbReference>
<evidence type="ECO:0000256" key="5">
    <source>
        <dbReference type="ARBA" id="ARBA00022801"/>
    </source>
</evidence>
<dbReference type="InterPro" id="IPR038063">
    <property type="entry name" value="Transpep_catalytic_dom"/>
</dbReference>
<evidence type="ECO:0000256" key="10">
    <source>
        <dbReference type="SAM" id="MobiDB-lite"/>
    </source>
</evidence>
<reference evidence="13 14" key="1">
    <citation type="submission" date="2017-08" db="EMBL/GenBank/DDBJ databases">
        <title>Infants hospitalized years apart are colonized by the same room-sourced microbial strains.</title>
        <authorList>
            <person name="Brooks B."/>
            <person name="Olm M.R."/>
            <person name="Firek B.A."/>
            <person name="Baker R."/>
            <person name="Thomas B.C."/>
            <person name="Morowitz M.J."/>
            <person name="Banfield J.F."/>
        </authorList>
    </citation>
    <scope>NUCLEOTIDE SEQUENCE [LARGE SCALE GENOMIC DNA]</scope>
    <source>
        <strain evidence="13">S2_005_002_R2_29</strain>
    </source>
</reference>
<comment type="pathway">
    <text evidence="1 9">Cell wall biogenesis; peptidoglycan biosynthesis.</text>
</comment>
<feature type="active site" description="Nucleophile" evidence="9">
    <location>
        <position position="201"/>
    </location>
</feature>
<organism evidence="13 14">
    <name type="scientific">Micavibrio aeruginosavorus</name>
    <dbReference type="NCBI Taxonomy" id="349221"/>
    <lineage>
        <taxon>Bacteria</taxon>
        <taxon>Pseudomonadati</taxon>
        <taxon>Bdellovibrionota</taxon>
        <taxon>Bdellovibrionia</taxon>
        <taxon>Bdellovibrionales</taxon>
        <taxon>Pseudobdellovibrionaceae</taxon>
        <taxon>Micavibrio</taxon>
    </lineage>
</organism>
<evidence type="ECO:0000256" key="7">
    <source>
        <dbReference type="ARBA" id="ARBA00022984"/>
    </source>
</evidence>
<dbReference type="EMBL" id="QFQB01000036">
    <property type="protein sequence ID" value="PZQ45905.1"/>
    <property type="molecule type" value="Genomic_DNA"/>
</dbReference>
<keyword evidence="7 9" id="KW-0573">Peptidoglycan synthesis</keyword>
<comment type="similarity">
    <text evidence="2">Belongs to the YkuD family.</text>
</comment>
<dbReference type="CDD" id="cd16913">
    <property type="entry name" value="YkuD_like"/>
    <property type="match status" value="1"/>
</dbReference>
<feature type="region of interest" description="Disordered" evidence="10">
    <location>
        <begin position="128"/>
        <end position="149"/>
    </location>
</feature>
<proteinExistence type="inferred from homology"/>
<dbReference type="GO" id="GO:0018104">
    <property type="term" value="P:peptidoglycan-protein cross-linking"/>
    <property type="evidence" value="ECO:0007669"/>
    <property type="project" value="TreeGrafter"/>
</dbReference>